<dbReference type="Proteomes" id="UP000635565">
    <property type="component" value="Unassembled WGS sequence"/>
</dbReference>
<keyword evidence="2" id="KW-1185">Reference proteome</keyword>
<dbReference type="RefSeq" id="WP_201365791.1">
    <property type="nucleotide sequence ID" value="NZ_BNJJ01000022.1"/>
</dbReference>
<sequence>MTPAEEVYKKELAPLVLGVKEKARQLGFPSLIVIQVDKQLRITGDTTNARPALVEASMMLFGENNG</sequence>
<accession>A0ABQ3VPK2</accession>
<gene>
    <name evidence="1" type="ORF">KSZ_61880</name>
</gene>
<reference evidence="1 2" key="1">
    <citation type="journal article" date="2021" name="Int. J. Syst. Evol. Microbiol.">
        <title>Reticulibacter mediterranei gen. nov., sp. nov., within the new family Reticulibacteraceae fam. nov., and Ktedonospora formicarum gen. nov., sp. nov., Ktedonobacter robiniae sp. nov., Dictyobacter formicarum sp. nov. and Dictyobacter arantiisoli sp. nov., belonging to the class Ktedonobacteria.</title>
        <authorList>
            <person name="Yabe S."/>
            <person name="Zheng Y."/>
            <person name="Wang C.M."/>
            <person name="Sakai Y."/>
            <person name="Abe K."/>
            <person name="Yokota A."/>
            <person name="Donadio S."/>
            <person name="Cavaletti L."/>
            <person name="Monciardini P."/>
        </authorList>
    </citation>
    <scope>NUCLEOTIDE SEQUENCE [LARGE SCALE GENOMIC DNA]</scope>
    <source>
        <strain evidence="1 2">SOSP1-9</strain>
    </source>
</reference>
<protein>
    <recommendedName>
        <fullName evidence="3">Thioredoxin-like fold domain-containing protein</fullName>
    </recommendedName>
</protein>
<evidence type="ECO:0008006" key="3">
    <source>
        <dbReference type="Google" id="ProtNLM"/>
    </source>
</evidence>
<name>A0ABQ3VPK2_9CHLR</name>
<organism evidence="1 2">
    <name type="scientific">Dictyobacter formicarum</name>
    <dbReference type="NCBI Taxonomy" id="2778368"/>
    <lineage>
        <taxon>Bacteria</taxon>
        <taxon>Bacillati</taxon>
        <taxon>Chloroflexota</taxon>
        <taxon>Ktedonobacteria</taxon>
        <taxon>Ktedonobacterales</taxon>
        <taxon>Dictyobacteraceae</taxon>
        <taxon>Dictyobacter</taxon>
    </lineage>
</organism>
<proteinExistence type="predicted"/>
<evidence type="ECO:0000313" key="1">
    <source>
        <dbReference type="EMBL" id="GHO88182.1"/>
    </source>
</evidence>
<dbReference type="EMBL" id="BNJJ01000022">
    <property type="protein sequence ID" value="GHO88182.1"/>
    <property type="molecule type" value="Genomic_DNA"/>
</dbReference>
<evidence type="ECO:0000313" key="2">
    <source>
        <dbReference type="Proteomes" id="UP000635565"/>
    </source>
</evidence>
<comment type="caution">
    <text evidence="1">The sequence shown here is derived from an EMBL/GenBank/DDBJ whole genome shotgun (WGS) entry which is preliminary data.</text>
</comment>